<reference evidence="10" key="1">
    <citation type="submission" date="2023-06" db="EMBL/GenBank/DDBJ databases">
        <title>Genome-scale phylogeny and comparative genomics of the fungal order Sordariales.</title>
        <authorList>
            <consortium name="Lawrence Berkeley National Laboratory"/>
            <person name="Hensen N."/>
            <person name="Bonometti L."/>
            <person name="Westerberg I."/>
            <person name="Brannstrom I.O."/>
            <person name="Guillou S."/>
            <person name="Cros-Aarteil S."/>
            <person name="Calhoun S."/>
            <person name="Haridas S."/>
            <person name="Kuo A."/>
            <person name="Mondo S."/>
            <person name="Pangilinan J."/>
            <person name="Riley R."/>
            <person name="LaButti K."/>
            <person name="Andreopoulos B."/>
            <person name="Lipzen A."/>
            <person name="Chen C."/>
            <person name="Yanf M."/>
            <person name="Daum C."/>
            <person name="Ng V."/>
            <person name="Clum A."/>
            <person name="Steindorff A."/>
            <person name="Ohm R."/>
            <person name="Martin F."/>
            <person name="Silar P."/>
            <person name="Natvig D."/>
            <person name="Lalanne C."/>
            <person name="Gautier V."/>
            <person name="Ament-velasquez S.L."/>
            <person name="Kruys A."/>
            <person name="Hutchinson M.I."/>
            <person name="Powell A.J."/>
            <person name="Barry K."/>
            <person name="Miller A.N."/>
            <person name="Grigoriev I.V."/>
            <person name="Debuchy R."/>
            <person name="Gladieux P."/>
            <person name="Thoren M.H."/>
            <person name="Johannesson H."/>
        </authorList>
    </citation>
    <scope>NUCLEOTIDE SEQUENCE</scope>
    <source>
        <strain evidence="10">SMH2392-1A</strain>
    </source>
</reference>
<keyword evidence="4 8" id="KW-0560">Oxidoreductase</keyword>
<dbReference type="CDD" id="cd11063">
    <property type="entry name" value="CYP52"/>
    <property type="match status" value="1"/>
</dbReference>
<dbReference type="SUPFAM" id="SSF48264">
    <property type="entry name" value="Cytochrome P450"/>
    <property type="match status" value="1"/>
</dbReference>
<dbReference type="InterPro" id="IPR017972">
    <property type="entry name" value="Cyt_P450_CS"/>
</dbReference>
<comment type="similarity">
    <text evidence="2 8">Belongs to the cytochrome P450 family.</text>
</comment>
<proteinExistence type="inferred from homology"/>
<protein>
    <submittedName>
        <fullName evidence="10">Cytochrome P450</fullName>
    </submittedName>
</protein>
<keyword evidence="5 7" id="KW-0408">Iron</keyword>
<sequence length="518" mass="58612">MPSSALLSLGPFYTSVLVFSCAAFYFAARRVYIDYKIRKTGGVRARVIATNPLWGLPFFVKAGYYQSNNRFLEYFQSLFSSGTPESPNCVEISLTGASRWLITQEPEHIKTVLTTKFKEYGKGPAFHESWGPFLGDGIFNVDGQLWSNSRALLRPIFVRERVRDIEIFDKWTNALISKLPGSGQTVDVSALFYRMTLDVTTDFLLGHGVNSLENPTNQFAQAFHEVQRVQMILTIMAPFKHFIPKHSYFSGIRVLNRFIDPFVARTLALDPKELDKLSKSDRDSTLLHNIARYTRDPKMIRDHLMSVLLAGRDTTAATLSWAIYELANYPAVHGKLRDEVLATVGTSRAPTYDDLKSMTYLTHTIHEVLRLYPAVPFNIRAALQDTSLPPAEPGQPPIAVLKDDAIIYSAIAMQRRPELYPEISDKFADPATFSPDRWNHWTPKPWQYLPFNGGPRICVGQNFAMTEMAFTLVRLLQRYDRLEYRGDWKAQIYKAEIIGAPGHGVPVAFFEAACGDDA</sequence>
<keyword evidence="9" id="KW-0472">Membrane</keyword>
<dbReference type="InterPro" id="IPR047146">
    <property type="entry name" value="Cyt_P450_E_CYP52_fungi"/>
</dbReference>
<keyword evidence="9" id="KW-0812">Transmembrane</keyword>
<gene>
    <name evidence="10" type="ORF">B0T26DRAFT_656298</name>
</gene>
<keyword evidence="9" id="KW-1133">Transmembrane helix</keyword>
<feature type="transmembrane region" description="Helical" evidence="9">
    <location>
        <begin position="6"/>
        <end position="28"/>
    </location>
</feature>
<evidence type="ECO:0000256" key="6">
    <source>
        <dbReference type="ARBA" id="ARBA00023033"/>
    </source>
</evidence>
<dbReference type="RefSeq" id="XP_060291574.1">
    <property type="nucleotide sequence ID" value="XM_060438700.1"/>
</dbReference>
<name>A0AA39ZZF9_9PEZI</name>
<evidence type="ECO:0000256" key="2">
    <source>
        <dbReference type="ARBA" id="ARBA00010617"/>
    </source>
</evidence>
<dbReference type="Pfam" id="PF00067">
    <property type="entry name" value="p450"/>
    <property type="match status" value="1"/>
</dbReference>
<dbReference type="PRINTS" id="PR00463">
    <property type="entry name" value="EP450I"/>
</dbReference>
<evidence type="ECO:0000256" key="9">
    <source>
        <dbReference type="SAM" id="Phobius"/>
    </source>
</evidence>
<evidence type="ECO:0000313" key="10">
    <source>
        <dbReference type="EMBL" id="KAK0706480.1"/>
    </source>
</evidence>
<evidence type="ECO:0000256" key="4">
    <source>
        <dbReference type="ARBA" id="ARBA00023002"/>
    </source>
</evidence>
<evidence type="ECO:0000256" key="5">
    <source>
        <dbReference type="ARBA" id="ARBA00023004"/>
    </source>
</evidence>
<dbReference type="PANTHER" id="PTHR24287">
    <property type="entry name" value="P450, PUTATIVE (EUROFUNG)-RELATED"/>
    <property type="match status" value="1"/>
</dbReference>
<dbReference type="Proteomes" id="UP001172101">
    <property type="component" value="Unassembled WGS sequence"/>
</dbReference>
<accession>A0AA39ZZF9</accession>
<dbReference type="GO" id="GO:0020037">
    <property type="term" value="F:heme binding"/>
    <property type="evidence" value="ECO:0007669"/>
    <property type="project" value="InterPro"/>
</dbReference>
<dbReference type="GeneID" id="85321970"/>
<organism evidence="10 11">
    <name type="scientific">Lasiosphaeria miniovina</name>
    <dbReference type="NCBI Taxonomy" id="1954250"/>
    <lineage>
        <taxon>Eukaryota</taxon>
        <taxon>Fungi</taxon>
        <taxon>Dikarya</taxon>
        <taxon>Ascomycota</taxon>
        <taxon>Pezizomycotina</taxon>
        <taxon>Sordariomycetes</taxon>
        <taxon>Sordariomycetidae</taxon>
        <taxon>Sordariales</taxon>
        <taxon>Lasiosphaeriaceae</taxon>
        <taxon>Lasiosphaeria</taxon>
    </lineage>
</organism>
<keyword evidence="11" id="KW-1185">Reference proteome</keyword>
<comment type="caution">
    <text evidence="10">The sequence shown here is derived from an EMBL/GenBank/DDBJ whole genome shotgun (WGS) entry which is preliminary data.</text>
</comment>
<dbReference type="InterPro" id="IPR002401">
    <property type="entry name" value="Cyt_P450_E_grp-I"/>
</dbReference>
<evidence type="ECO:0000256" key="8">
    <source>
        <dbReference type="RuleBase" id="RU000461"/>
    </source>
</evidence>
<evidence type="ECO:0000313" key="11">
    <source>
        <dbReference type="Proteomes" id="UP001172101"/>
    </source>
</evidence>
<dbReference type="PANTHER" id="PTHR24287:SF5">
    <property type="entry name" value="P450, PUTATIVE (EUROFUNG)-RELATED"/>
    <property type="match status" value="1"/>
</dbReference>
<evidence type="ECO:0000256" key="3">
    <source>
        <dbReference type="ARBA" id="ARBA00022723"/>
    </source>
</evidence>
<evidence type="ECO:0000256" key="7">
    <source>
        <dbReference type="PIRSR" id="PIRSR602401-1"/>
    </source>
</evidence>
<dbReference type="AlphaFoldDB" id="A0AA39ZZF9"/>
<dbReference type="Gene3D" id="1.10.630.10">
    <property type="entry name" value="Cytochrome P450"/>
    <property type="match status" value="1"/>
</dbReference>
<dbReference type="GO" id="GO:0016705">
    <property type="term" value="F:oxidoreductase activity, acting on paired donors, with incorporation or reduction of molecular oxygen"/>
    <property type="evidence" value="ECO:0007669"/>
    <property type="project" value="InterPro"/>
</dbReference>
<dbReference type="PROSITE" id="PS00086">
    <property type="entry name" value="CYTOCHROME_P450"/>
    <property type="match status" value="1"/>
</dbReference>
<keyword evidence="6 8" id="KW-0503">Monooxygenase</keyword>
<evidence type="ECO:0000256" key="1">
    <source>
        <dbReference type="ARBA" id="ARBA00001971"/>
    </source>
</evidence>
<dbReference type="GO" id="GO:0005506">
    <property type="term" value="F:iron ion binding"/>
    <property type="evidence" value="ECO:0007669"/>
    <property type="project" value="InterPro"/>
</dbReference>
<comment type="cofactor">
    <cofactor evidence="1 7">
        <name>heme</name>
        <dbReference type="ChEBI" id="CHEBI:30413"/>
    </cofactor>
</comment>
<keyword evidence="3 7" id="KW-0479">Metal-binding</keyword>
<dbReference type="EMBL" id="JAUIRO010000007">
    <property type="protein sequence ID" value="KAK0706480.1"/>
    <property type="molecule type" value="Genomic_DNA"/>
</dbReference>
<dbReference type="InterPro" id="IPR001128">
    <property type="entry name" value="Cyt_P450"/>
</dbReference>
<dbReference type="PRINTS" id="PR00385">
    <property type="entry name" value="P450"/>
</dbReference>
<feature type="binding site" description="axial binding residue" evidence="7">
    <location>
        <position position="458"/>
    </location>
    <ligand>
        <name>heme</name>
        <dbReference type="ChEBI" id="CHEBI:30413"/>
    </ligand>
    <ligandPart>
        <name>Fe</name>
        <dbReference type="ChEBI" id="CHEBI:18248"/>
    </ligandPart>
</feature>
<dbReference type="InterPro" id="IPR036396">
    <property type="entry name" value="Cyt_P450_sf"/>
</dbReference>
<keyword evidence="7 8" id="KW-0349">Heme</keyword>
<dbReference type="GO" id="GO:0004497">
    <property type="term" value="F:monooxygenase activity"/>
    <property type="evidence" value="ECO:0007669"/>
    <property type="project" value="UniProtKB-KW"/>
</dbReference>